<dbReference type="PANTHER" id="PTHR30574:SF1">
    <property type="entry name" value="SULPHUR TRANSPORT DOMAIN-CONTAINING PROTEIN"/>
    <property type="match status" value="1"/>
</dbReference>
<evidence type="ECO:0000256" key="3">
    <source>
        <dbReference type="ARBA" id="ARBA00022475"/>
    </source>
</evidence>
<dbReference type="PANTHER" id="PTHR30574">
    <property type="entry name" value="INNER MEMBRANE PROTEIN YEDE"/>
    <property type="match status" value="1"/>
</dbReference>
<evidence type="ECO:0000256" key="8">
    <source>
        <dbReference type="ARBA" id="ARBA00035655"/>
    </source>
</evidence>
<evidence type="ECO:0000256" key="4">
    <source>
        <dbReference type="ARBA" id="ARBA00022519"/>
    </source>
</evidence>
<keyword evidence="7 9" id="KW-0472">Membrane</keyword>
<dbReference type="Pfam" id="PF04143">
    <property type="entry name" value="Sulf_transp"/>
    <property type="match status" value="1"/>
</dbReference>
<keyword evidence="5 9" id="KW-0812">Transmembrane</keyword>
<evidence type="ECO:0000256" key="7">
    <source>
        <dbReference type="ARBA" id="ARBA00023136"/>
    </source>
</evidence>
<feature type="transmembrane region" description="Helical" evidence="9">
    <location>
        <begin position="189"/>
        <end position="209"/>
    </location>
</feature>
<comment type="similarity">
    <text evidence="8">Belongs to the TsuA/YedE (TC 9.B.102) family.</text>
</comment>
<dbReference type="RefSeq" id="WP_273878620.1">
    <property type="nucleotide sequence ID" value="NZ_JAMDHA010000099.1"/>
</dbReference>
<reference evidence="10 11" key="1">
    <citation type="submission" date="2022-05" db="EMBL/GenBank/DDBJ databases">
        <title>Novel Pseudomonas spp. Isolated from a Rainbow Trout Aquaculture Facility.</title>
        <authorList>
            <person name="Testerman T."/>
            <person name="Graf J."/>
        </authorList>
    </citation>
    <scope>NUCLEOTIDE SEQUENCE [LARGE SCALE GENOMIC DNA]</scope>
    <source>
        <strain evidence="10 11">ID1042</strain>
    </source>
</reference>
<evidence type="ECO:0000256" key="5">
    <source>
        <dbReference type="ARBA" id="ARBA00022692"/>
    </source>
</evidence>
<dbReference type="Proteomes" id="UP001148185">
    <property type="component" value="Unassembled WGS sequence"/>
</dbReference>
<dbReference type="AlphaFoldDB" id="A0A9X4HGM6"/>
<feature type="transmembrane region" description="Helical" evidence="9">
    <location>
        <begin position="113"/>
        <end position="131"/>
    </location>
</feature>
<name>A0A9X4HGM6_9PSED</name>
<feature type="transmembrane region" description="Helical" evidence="9">
    <location>
        <begin position="21"/>
        <end position="39"/>
    </location>
</feature>
<dbReference type="EMBL" id="JAMDHA010000099">
    <property type="protein sequence ID" value="MDD1012019.1"/>
    <property type="molecule type" value="Genomic_DNA"/>
</dbReference>
<evidence type="ECO:0000313" key="10">
    <source>
        <dbReference type="EMBL" id="MDD1012019.1"/>
    </source>
</evidence>
<comment type="caution">
    <text evidence="10">The sequence shown here is derived from an EMBL/GenBank/DDBJ whole genome shotgun (WGS) entry which is preliminary data.</text>
</comment>
<keyword evidence="11" id="KW-1185">Reference proteome</keyword>
<evidence type="ECO:0000313" key="11">
    <source>
        <dbReference type="Proteomes" id="UP001148185"/>
    </source>
</evidence>
<proteinExistence type="inferred from homology"/>
<evidence type="ECO:0000256" key="9">
    <source>
        <dbReference type="SAM" id="Phobius"/>
    </source>
</evidence>
<gene>
    <name evidence="10" type="ORF">M5G27_31795</name>
</gene>
<feature type="transmembrane region" description="Helical" evidence="9">
    <location>
        <begin position="334"/>
        <end position="353"/>
    </location>
</feature>
<dbReference type="GO" id="GO:0005886">
    <property type="term" value="C:plasma membrane"/>
    <property type="evidence" value="ECO:0007669"/>
    <property type="project" value="UniProtKB-SubCell"/>
</dbReference>
<evidence type="ECO:0000256" key="1">
    <source>
        <dbReference type="ARBA" id="ARBA00004429"/>
    </source>
</evidence>
<feature type="transmembrane region" description="Helical" evidence="9">
    <location>
        <begin position="236"/>
        <end position="258"/>
    </location>
</feature>
<evidence type="ECO:0000256" key="6">
    <source>
        <dbReference type="ARBA" id="ARBA00022989"/>
    </source>
</evidence>
<sequence>MPLANDALKVPAAPLRKSWQHRPLAIALLLLAGLAALLARDDLRMVGLFVLGAALGVTLYHAAFGFTGAYRRLITERDTRGVQAQLVMLGAATLLFAPVLAVGSVFGREVVGALAPVGWQVAAGAFLFGIGMQLGNGCGSGTLFTLGGGSTRMLATLAAFVAGSFWASLDMGWWQALPSWPSISLGATFGWPLAVALQIAFLLLLWLGLKRWGKPALKNTAGAGSWRILLTGPWPLLAGALALAGLNFITLVLAGHPWTITWAFTLWGAKLAMLLGWSPASSAFWQGDFQQAALQGGILDDITSVMDIGLLVGALCAASLAGRFAPQLRIPLRSLIAAVLGGLLMGYGARIAFGCNIGAFFSGVASTSLHGWLWIAATLPGNWIGVRLRPWFRMPN</sequence>
<keyword evidence="4" id="KW-0997">Cell inner membrane</keyword>
<feature type="transmembrane region" description="Helical" evidence="9">
    <location>
        <begin position="86"/>
        <end position="107"/>
    </location>
</feature>
<feature type="transmembrane region" description="Helical" evidence="9">
    <location>
        <begin position="359"/>
        <end position="384"/>
    </location>
</feature>
<feature type="transmembrane region" description="Helical" evidence="9">
    <location>
        <begin position="302"/>
        <end position="322"/>
    </location>
</feature>
<organism evidence="10 11">
    <name type="scientific">Pseudomonas shahriarae</name>
    <dbReference type="NCBI Taxonomy" id="2745512"/>
    <lineage>
        <taxon>Bacteria</taxon>
        <taxon>Pseudomonadati</taxon>
        <taxon>Pseudomonadota</taxon>
        <taxon>Gammaproteobacteria</taxon>
        <taxon>Pseudomonadales</taxon>
        <taxon>Pseudomonadaceae</taxon>
        <taxon>Pseudomonas</taxon>
    </lineage>
</organism>
<evidence type="ECO:0000256" key="2">
    <source>
        <dbReference type="ARBA" id="ARBA00022448"/>
    </source>
</evidence>
<dbReference type="InterPro" id="IPR007272">
    <property type="entry name" value="Sulf_transp_TsuA/YedE"/>
</dbReference>
<feature type="transmembrane region" description="Helical" evidence="9">
    <location>
        <begin position="143"/>
        <end position="169"/>
    </location>
</feature>
<comment type="subcellular location">
    <subcellularLocation>
        <location evidence="1">Cell inner membrane</location>
        <topology evidence="1">Multi-pass membrane protein</topology>
    </subcellularLocation>
</comment>
<feature type="transmembrane region" description="Helical" evidence="9">
    <location>
        <begin position="45"/>
        <end position="66"/>
    </location>
</feature>
<keyword evidence="2" id="KW-0813">Transport</keyword>
<protein>
    <submittedName>
        <fullName evidence="10">YeeE/YedE family protein</fullName>
    </submittedName>
</protein>
<accession>A0A9X4HGM6</accession>
<keyword evidence="6 9" id="KW-1133">Transmembrane helix</keyword>
<keyword evidence="3" id="KW-1003">Cell membrane</keyword>